<gene>
    <name evidence="7" type="ORF">ACFPQB_09705</name>
</gene>
<dbReference type="Gene3D" id="3.40.50.880">
    <property type="match status" value="1"/>
</dbReference>
<keyword evidence="3" id="KW-0456">Lyase</keyword>
<name>A0ABW0ZG08_9ACTN</name>
<evidence type="ECO:0000256" key="3">
    <source>
        <dbReference type="ARBA" id="ARBA00023239"/>
    </source>
</evidence>
<protein>
    <recommendedName>
        <fullName evidence="1">anthranilate synthase</fullName>
        <ecNumber evidence="1">4.1.3.27</ecNumber>
    </recommendedName>
</protein>
<dbReference type="Pfam" id="PF00117">
    <property type="entry name" value="GATase"/>
    <property type="match status" value="1"/>
</dbReference>
<dbReference type="PANTHER" id="PTHR11236">
    <property type="entry name" value="AMINOBENZOATE/ANTHRANILATE SYNTHASE"/>
    <property type="match status" value="1"/>
</dbReference>
<evidence type="ECO:0000313" key="8">
    <source>
        <dbReference type="Proteomes" id="UP001596072"/>
    </source>
</evidence>
<dbReference type="InterPro" id="IPR005801">
    <property type="entry name" value="ADC_synthase"/>
</dbReference>
<dbReference type="InterPro" id="IPR019999">
    <property type="entry name" value="Anth_synth_I-like"/>
</dbReference>
<evidence type="ECO:0000256" key="1">
    <source>
        <dbReference type="ARBA" id="ARBA00012266"/>
    </source>
</evidence>
<evidence type="ECO:0000259" key="6">
    <source>
        <dbReference type="Pfam" id="PF00425"/>
    </source>
</evidence>
<dbReference type="SUPFAM" id="SSF56322">
    <property type="entry name" value="ADC synthase"/>
    <property type="match status" value="1"/>
</dbReference>
<keyword evidence="8" id="KW-1185">Reference proteome</keyword>
<accession>A0ABW0ZG08</accession>
<dbReference type="PRINTS" id="PR00097">
    <property type="entry name" value="ANTSNTHASEII"/>
</dbReference>
<dbReference type="EC" id="4.1.3.27" evidence="1"/>
<evidence type="ECO:0000256" key="4">
    <source>
        <dbReference type="ARBA" id="ARBA00047683"/>
    </source>
</evidence>
<feature type="domain" description="Chorismate-utilising enzyme C-terminal" evidence="6">
    <location>
        <begin position="127"/>
        <end position="390"/>
    </location>
</feature>
<dbReference type="CDD" id="cd01743">
    <property type="entry name" value="GATase1_Anthranilate_Synthase"/>
    <property type="match status" value="1"/>
</dbReference>
<comment type="caution">
    <text evidence="7">The sequence shown here is derived from an EMBL/GenBank/DDBJ whole genome shotgun (WGS) entry which is preliminary data.</text>
</comment>
<dbReference type="PRINTS" id="PR00096">
    <property type="entry name" value="GATASE"/>
</dbReference>
<proteinExistence type="predicted"/>
<keyword evidence="2" id="KW-0315">Glutamine amidotransferase</keyword>
<dbReference type="RefSeq" id="WP_136431869.1">
    <property type="nucleotide sequence ID" value="NZ_JBHSNS010000003.1"/>
</dbReference>
<dbReference type="InterPro" id="IPR017926">
    <property type="entry name" value="GATASE"/>
</dbReference>
<evidence type="ECO:0000313" key="7">
    <source>
        <dbReference type="EMBL" id="MFC5729193.1"/>
    </source>
</evidence>
<dbReference type="PROSITE" id="PS51273">
    <property type="entry name" value="GATASE_TYPE_1"/>
    <property type="match status" value="1"/>
</dbReference>
<comment type="catalytic activity">
    <reaction evidence="4">
        <text>chorismate + L-glutamine = anthranilate + pyruvate + L-glutamate + H(+)</text>
        <dbReference type="Rhea" id="RHEA:21732"/>
        <dbReference type="ChEBI" id="CHEBI:15361"/>
        <dbReference type="ChEBI" id="CHEBI:15378"/>
        <dbReference type="ChEBI" id="CHEBI:16567"/>
        <dbReference type="ChEBI" id="CHEBI:29748"/>
        <dbReference type="ChEBI" id="CHEBI:29985"/>
        <dbReference type="ChEBI" id="CHEBI:58359"/>
        <dbReference type="EC" id="4.1.3.27"/>
    </reaction>
</comment>
<reference evidence="8" key="1">
    <citation type="journal article" date="2019" name="Int. J. Syst. Evol. Microbiol.">
        <title>The Global Catalogue of Microorganisms (GCM) 10K type strain sequencing project: providing services to taxonomists for standard genome sequencing and annotation.</title>
        <authorList>
            <consortium name="The Broad Institute Genomics Platform"/>
            <consortium name="The Broad Institute Genome Sequencing Center for Infectious Disease"/>
            <person name="Wu L."/>
            <person name="Ma J."/>
        </authorList>
    </citation>
    <scope>NUCLEOTIDE SEQUENCE [LARGE SCALE GENOMIC DNA]</scope>
    <source>
        <strain evidence="8">YIM 94188</strain>
    </source>
</reference>
<evidence type="ECO:0000256" key="2">
    <source>
        <dbReference type="ARBA" id="ARBA00022962"/>
    </source>
</evidence>
<dbReference type="Gene3D" id="3.60.120.10">
    <property type="entry name" value="Anthranilate synthase"/>
    <property type="match status" value="1"/>
</dbReference>
<dbReference type="Proteomes" id="UP001596072">
    <property type="component" value="Unassembled WGS sequence"/>
</dbReference>
<sequence>MTDTALTAREAIAAVQGHGAWAIIRRSTRAGDRDTVGVLGGRRWVADSILDIPLEQGVPEPGRTCDRLVAVPFRQVAERGFEAHDDGTPLVVVDVEEEHEFSVSDVVAAIDDTGIEFADRGGFETDDDEYAKIVASIIDEEIGQGEGANLVIGRNYRAVVADWSAEKALTVYRRLLERERGAYWTFLFFTGDRYLIGASPERHVSVHGGDVRMNPISGTFHLRPPAGDDRGTEARLREFLRDEKEIYELFMVVDEELKMMCDICTEGGQVLGPFLKPMTHLVHTEYLLAGRTTRDVREVLRDTMYAATVTGSPVENACRLIRQYEAEGRGYYGAALALFGRDGAGEPVVDSPIVIRTADVDLDGRLRVTAGATLVRDSDPAYEVAETHAKAGGILSAFGLVPPAPTPTADVTALVADEEVLIALNSRNSRLSGFWLADQAGTPPDPRLAGKTAVILDGEDDFVNMLRHMLARMGMSSAVVRHADYAGYGDLEGYDLVIVGPGPGDPRDDADPKMAKLRAAVASLLADERPFLAVCLGHQALCHQLGIPLAYKDIVFQGTQADVVLGGRPEKVGFYNTFVGRPDADTELPAGVTIDTDPESNDVHALAGPHYRGVQFHAESILTERGFDVVHDLVSAVLLPK</sequence>
<dbReference type="InterPro" id="IPR015890">
    <property type="entry name" value="Chorismate_C"/>
</dbReference>
<evidence type="ECO:0000259" key="5">
    <source>
        <dbReference type="Pfam" id="PF00117"/>
    </source>
</evidence>
<feature type="domain" description="Glutamine amidotransferase" evidence="5">
    <location>
        <begin position="454"/>
        <end position="631"/>
    </location>
</feature>
<dbReference type="InterPro" id="IPR029062">
    <property type="entry name" value="Class_I_gatase-like"/>
</dbReference>
<dbReference type="Pfam" id="PF00425">
    <property type="entry name" value="Chorismate_bind"/>
    <property type="match status" value="1"/>
</dbReference>
<dbReference type="InterPro" id="IPR006221">
    <property type="entry name" value="TrpG/PapA_dom"/>
</dbReference>
<dbReference type="EMBL" id="JBHSNS010000003">
    <property type="protein sequence ID" value="MFC5729193.1"/>
    <property type="molecule type" value="Genomic_DNA"/>
</dbReference>
<dbReference type="PANTHER" id="PTHR11236:SF49">
    <property type="entry name" value="ANTHRANILATE SYNTHASE COMPONENT 1"/>
    <property type="match status" value="1"/>
</dbReference>
<organism evidence="7 8">
    <name type="scientific">Nocardioides vastitatis</name>
    <dbReference type="NCBI Taxonomy" id="2568655"/>
    <lineage>
        <taxon>Bacteria</taxon>
        <taxon>Bacillati</taxon>
        <taxon>Actinomycetota</taxon>
        <taxon>Actinomycetes</taxon>
        <taxon>Propionibacteriales</taxon>
        <taxon>Nocardioidaceae</taxon>
        <taxon>Nocardioides</taxon>
    </lineage>
</organism>
<dbReference type="SUPFAM" id="SSF52317">
    <property type="entry name" value="Class I glutamine amidotransferase-like"/>
    <property type="match status" value="1"/>
</dbReference>